<dbReference type="InterPro" id="IPR036736">
    <property type="entry name" value="ACP-like_sf"/>
</dbReference>
<proteinExistence type="predicted"/>
<dbReference type="Gene3D" id="1.10.1200.10">
    <property type="entry name" value="ACP-like"/>
    <property type="match status" value="1"/>
</dbReference>
<dbReference type="RefSeq" id="WP_280842705.1">
    <property type="nucleotide sequence ID" value="NZ_JANCPR020000017.1"/>
</dbReference>
<comment type="caution">
    <text evidence="1">The sequence shown here is derived from an EMBL/GenBank/DDBJ whole genome shotgun (WGS) entry which is preliminary data.</text>
</comment>
<sequence length="102" mass="11236">MLDGAFVTDHMRALAVHLVAVKPNLRMEEIAPDASLTDDLGFDSMNLEALGRRIREAYPDFDLMHWLDQTFSSESDSVGSMAESLAACESAPLPRAHTVPYV</sequence>
<organism evidence="1 2">
    <name type="scientific">Streptomyces iconiensis</name>
    <dbReference type="NCBI Taxonomy" id="1384038"/>
    <lineage>
        <taxon>Bacteria</taxon>
        <taxon>Bacillati</taxon>
        <taxon>Actinomycetota</taxon>
        <taxon>Actinomycetes</taxon>
        <taxon>Kitasatosporales</taxon>
        <taxon>Streptomycetaceae</taxon>
        <taxon>Streptomyces</taxon>
    </lineage>
</organism>
<evidence type="ECO:0000313" key="2">
    <source>
        <dbReference type="Proteomes" id="UP001214441"/>
    </source>
</evidence>
<dbReference type="Proteomes" id="UP001214441">
    <property type="component" value="Unassembled WGS sequence"/>
</dbReference>
<reference evidence="1 2" key="1">
    <citation type="submission" date="2023-05" db="EMBL/GenBank/DDBJ databases">
        <title>Streptantibioticus silvisoli sp. nov., acidotolerant actinomycetes 1 from pine litter.</title>
        <authorList>
            <person name="Swiecimska M."/>
            <person name="Golinska P."/>
            <person name="Sangal V."/>
            <person name="Wachnowicz B."/>
            <person name="Goodfellow M."/>
        </authorList>
    </citation>
    <scope>NUCLEOTIDE SEQUENCE [LARGE SCALE GENOMIC DNA]</scope>
    <source>
        <strain evidence="1 2">DSM 42109</strain>
    </source>
</reference>
<gene>
    <name evidence="1" type="ORF">NMN56_018870</name>
</gene>
<evidence type="ECO:0000313" key="1">
    <source>
        <dbReference type="EMBL" id="MDJ1133993.1"/>
    </source>
</evidence>
<protein>
    <recommendedName>
        <fullName evidence="3">Carrier domain-containing protein</fullName>
    </recommendedName>
</protein>
<keyword evidence="2" id="KW-1185">Reference proteome</keyword>
<dbReference type="EMBL" id="JANCPR020000017">
    <property type="protein sequence ID" value="MDJ1133993.1"/>
    <property type="molecule type" value="Genomic_DNA"/>
</dbReference>
<dbReference type="SUPFAM" id="SSF47336">
    <property type="entry name" value="ACP-like"/>
    <property type="match status" value="1"/>
</dbReference>
<name>A0ABT7A021_9ACTN</name>
<accession>A0ABT7A021</accession>
<evidence type="ECO:0008006" key="3">
    <source>
        <dbReference type="Google" id="ProtNLM"/>
    </source>
</evidence>